<reference key="1">
    <citation type="journal article" date="2007" name="Nature">
        <title>The medaka draft genome and insights into vertebrate genome evolution.</title>
        <authorList>
            <person name="Kasahara M."/>
            <person name="Naruse K."/>
            <person name="Sasaki S."/>
            <person name="Nakatani Y."/>
            <person name="Qu W."/>
            <person name="Ahsan B."/>
            <person name="Yamada T."/>
            <person name="Nagayasu Y."/>
            <person name="Doi K."/>
            <person name="Kasai Y."/>
            <person name="Jindo T."/>
            <person name="Kobayashi D."/>
            <person name="Shimada A."/>
            <person name="Toyoda A."/>
            <person name="Kuroki Y."/>
            <person name="Fujiyama A."/>
            <person name="Sasaki T."/>
            <person name="Shimizu A."/>
            <person name="Asakawa S."/>
            <person name="Shimizu N."/>
            <person name="Hashimoto S."/>
            <person name="Yang J."/>
            <person name="Lee Y."/>
            <person name="Matsushima K."/>
            <person name="Sugano S."/>
            <person name="Sakaizumi M."/>
            <person name="Narita T."/>
            <person name="Ohishi K."/>
            <person name="Haga S."/>
            <person name="Ohta F."/>
            <person name="Nomoto H."/>
            <person name="Nogata K."/>
            <person name="Morishita T."/>
            <person name="Endo T."/>
            <person name="Shin-I T."/>
            <person name="Takeda H."/>
            <person name="Morishita S."/>
            <person name="Kohara Y."/>
        </authorList>
    </citation>
    <scope>NUCLEOTIDE SEQUENCE [LARGE SCALE GENOMIC DNA]</scope>
    <source>
        <strain>Hd-rR</strain>
    </source>
</reference>
<reference evidence="1 2" key="2">
    <citation type="submission" date="2017-04" db="EMBL/GenBank/DDBJ databases">
        <title>CpG methylation of centromeres and impact of large insertions on vertebrate speciation.</title>
        <authorList>
            <person name="Ichikawa K."/>
            <person name="Yoshimura J."/>
            <person name="Morishita S."/>
        </authorList>
    </citation>
    <scope>NUCLEOTIDE SEQUENCE</scope>
    <source>
        <strain evidence="1 2">HNI</strain>
    </source>
</reference>
<dbReference type="Proteomes" id="UP000265180">
    <property type="component" value="Chromosome 18"/>
</dbReference>
<accession>A0A3P9K869</accession>
<evidence type="ECO:0000313" key="2">
    <source>
        <dbReference type="Proteomes" id="UP000265180"/>
    </source>
</evidence>
<proteinExistence type="predicted"/>
<reference evidence="1" key="3">
    <citation type="submission" date="2025-08" db="UniProtKB">
        <authorList>
            <consortium name="Ensembl"/>
        </authorList>
    </citation>
    <scope>IDENTIFICATION</scope>
    <source>
        <strain evidence="1">HNI</strain>
    </source>
</reference>
<dbReference type="Ensembl" id="ENSORLT00020007743.1">
    <property type="protein sequence ID" value="ENSORLP00020004572.1"/>
    <property type="gene ID" value="ENSORLG00020005369.1"/>
</dbReference>
<reference evidence="1" key="4">
    <citation type="submission" date="2025-09" db="UniProtKB">
        <authorList>
            <consortium name="Ensembl"/>
        </authorList>
    </citation>
    <scope>IDENTIFICATION</scope>
    <source>
        <strain evidence="1">HNI</strain>
    </source>
</reference>
<dbReference type="AlphaFoldDB" id="A0A3P9K869"/>
<evidence type="ECO:0000313" key="1">
    <source>
        <dbReference type="Ensembl" id="ENSORLP00020004572.1"/>
    </source>
</evidence>
<sequence length="112" mass="13083">MFVILHFCKCSTCLCCVPSRFRRWRRTWMSFTTAWRCTTPVTVGLRWKRPRAFSAHPNQSLGKKLQGGFYFRSLTRGSCTVSFLKNMKARLDFIKKASKKASTVLEKHSLNR</sequence>
<protein>
    <submittedName>
        <fullName evidence="1">Uncharacterized protein</fullName>
    </submittedName>
</protein>
<organism evidence="1 2">
    <name type="scientific">Oryzias latipes</name>
    <name type="common">Japanese rice fish</name>
    <name type="synonym">Japanese killifish</name>
    <dbReference type="NCBI Taxonomy" id="8090"/>
    <lineage>
        <taxon>Eukaryota</taxon>
        <taxon>Metazoa</taxon>
        <taxon>Chordata</taxon>
        <taxon>Craniata</taxon>
        <taxon>Vertebrata</taxon>
        <taxon>Euteleostomi</taxon>
        <taxon>Actinopterygii</taxon>
        <taxon>Neopterygii</taxon>
        <taxon>Teleostei</taxon>
        <taxon>Neoteleostei</taxon>
        <taxon>Acanthomorphata</taxon>
        <taxon>Ovalentaria</taxon>
        <taxon>Atherinomorphae</taxon>
        <taxon>Beloniformes</taxon>
        <taxon>Adrianichthyidae</taxon>
        <taxon>Oryziinae</taxon>
        <taxon>Oryzias</taxon>
    </lineage>
</organism>
<name>A0A3P9K869_ORYLA</name>